<keyword evidence="3" id="KW-1185">Reference proteome</keyword>
<dbReference type="EMBL" id="KI394952">
    <property type="protein sequence ID" value="ERN00124.1"/>
    <property type="molecule type" value="Genomic_DNA"/>
</dbReference>
<feature type="compositionally biased region" description="Basic and acidic residues" evidence="1">
    <location>
        <begin position="9"/>
        <end position="20"/>
    </location>
</feature>
<evidence type="ECO:0000313" key="2">
    <source>
        <dbReference type="EMBL" id="ERN00124.1"/>
    </source>
</evidence>
<dbReference type="HOGENOM" id="CLU_2725594_0_0_1"/>
<gene>
    <name evidence="2" type="ORF">AMTR_s00112p00123120</name>
</gene>
<dbReference type="Proteomes" id="UP000017836">
    <property type="component" value="Unassembled WGS sequence"/>
</dbReference>
<proteinExistence type="predicted"/>
<accession>W1NXQ7</accession>
<dbReference type="AlphaFoldDB" id="W1NXQ7"/>
<sequence>MGQLARGDGSGRDGAVRRPKWDSRLQRGEWGRRWLASGREIGEAVGTVAEIGGGRDWRWDETAAEVDGGIKE</sequence>
<reference evidence="3" key="1">
    <citation type="journal article" date="2013" name="Science">
        <title>The Amborella genome and the evolution of flowering plants.</title>
        <authorList>
            <consortium name="Amborella Genome Project"/>
        </authorList>
    </citation>
    <scope>NUCLEOTIDE SEQUENCE [LARGE SCALE GENOMIC DNA]</scope>
</reference>
<name>W1NXQ7_AMBTC</name>
<organism evidence="2 3">
    <name type="scientific">Amborella trichopoda</name>
    <dbReference type="NCBI Taxonomy" id="13333"/>
    <lineage>
        <taxon>Eukaryota</taxon>
        <taxon>Viridiplantae</taxon>
        <taxon>Streptophyta</taxon>
        <taxon>Embryophyta</taxon>
        <taxon>Tracheophyta</taxon>
        <taxon>Spermatophyta</taxon>
        <taxon>Magnoliopsida</taxon>
        <taxon>Amborellales</taxon>
        <taxon>Amborellaceae</taxon>
        <taxon>Amborella</taxon>
    </lineage>
</organism>
<dbReference type="Gramene" id="ERN00124">
    <property type="protein sequence ID" value="ERN00124"/>
    <property type="gene ID" value="AMTR_s00112p00123120"/>
</dbReference>
<feature type="region of interest" description="Disordered" evidence="1">
    <location>
        <begin position="1"/>
        <end position="20"/>
    </location>
</feature>
<protein>
    <submittedName>
        <fullName evidence="2">Uncharacterized protein</fullName>
    </submittedName>
</protein>
<evidence type="ECO:0000313" key="3">
    <source>
        <dbReference type="Proteomes" id="UP000017836"/>
    </source>
</evidence>
<evidence type="ECO:0000256" key="1">
    <source>
        <dbReference type="SAM" id="MobiDB-lite"/>
    </source>
</evidence>